<dbReference type="Proteomes" id="UP001153321">
    <property type="component" value="Chromosome 16"/>
</dbReference>
<dbReference type="AlphaFoldDB" id="A0A9P0I1H1"/>
<gene>
    <name evidence="3" type="ORF">SPLIT_LOCUS3064</name>
</gene>
<feature type="compositionally biased region" description="Basic and acidic residues" evidence="1">
    <location>
        <begin position="347"/>
        <end position="357"/>
    </location>
</feature>
<proteinExistence type="predicted"/>
<feature type="compositionally biased region" description="Basic and acidic residues" evidence="1">
    <location>
        <begin position="76"/>
        <end position="92"/>
    </location>
</feature>
<evidence type="ECO:0000313" key="4">
    <source>
        <dbReference type="Proteomes" id="UP001153321"/>
    </source>
</evidence>
<feature type="region of interest" description="Disordered" evidence="1">
    <location>
        <begin position="68"/>
        <end position="95"/>
    </location>
</feature>
<dbReference type="Pfam" id="PF06031">
    <property type="entry name" value="SERTA"/>
    <property type="match status" value="1"/>
</dbReference>
<name>A0A9P0I1H1_SPOLI</name>
<dbReference type="InterPro" id="IPR052262">
    <property type="entry name" value="E2F-SERTA_domain_protein"/>
</dbReference>
<dbReference type="EMBL" id="LR824547">
    <property type="protein sequence ID" value="CAH1637706.1"/>
    <property type="molecule type" value="Genomic_DNA"/>
</dbReference>
<sequence length="401" mass="44177">MQYLFKMENYKKNFKHTANIHVSCISKETQKVGSCGVILNVEWRQQRQAVDGSVFGFVVRGTESQQSQVGAAGRAQRAEARRAAATGPERRVPERRKCRRAAPRYPLASVCARPPPCSLVSVTPCCDIFDSCYRESCDVFVSELWCIPMKMWSDFQGSGGGCGAKRRAGSPCEGGGKVARWEDSIARLEAVAAGAGGGDCWRSEEEERRACRRRWCGGWCGAHDTIRAENGKSYLELGGAAARACCDGRAAGRCASRRCYRERRFKMMNLCALKLARLRQTADPSLRRSVLVCNTLRGIEREMERESAEEAPFEPACVAGGVARCELLSSRDPAAGRATPFPAPPPPDRDSGYGDEEQRTIDWGSVLSLSSRSALDPPEDAWPDDWGWSEDSFVRLLVPTS</sequence>
<evidence type="ECO:0000259" key="2">
    <source>
        <dbReference type="PROSITE" id="PS51053"/>
    </source>
</evidence>
<protein>
    <recommendedName>
        <fullName evidence="2">SERTA domain-containing protein</fullName>
    </recommendedName>
</protein>
<feature type="region of interest" description="Disordered" evidence="1">
    <location>
        <begin position="334"/>
        <end position="357"/>
    </location>
</feature>
<dbReference type="PANTHER" id="PTHR16277:SF7">
    <property type="entry name" value="RE12330P"/>
    <property type="match status" value="1"/>
</dbReference>
<dbReference type="PANTHER" id="PTHR16277">
    <property type="entry name" value="CELL DIVISION CYCLE ASSOCIATED PROTEIN 4/SERTA DOMAIN-CONTAINING PROTEIN 2"/>
    <property type="match status" value="1"/>
</dbReference>
<accession>A0A9P0I1H1</accession>
<dbReference type="PROSITE" id="PS51053">
    <property type="entry name" value="SERTA"/>
    <property type="match status" value="1"/>
</dbReference>
<organism evidence="3 4">
    <name type="scientific">Spodoptera littoralis</name>
    <name type="common">Egyptian cotton leafworm</name>
    <dbReference type="NCBI Taxonomy" id="7109"/>
    <lineage>
        <taxon>Eukaryota</taxon>
        <taxon>Metazoa</taxon>
        <taxon>Ecdysozoa</taxon>
        <taxon>Arthropoda</taxon>
        <taxon>Hexapoda</taxon>
        <taxon>Insecta</taxon>
        <taxon>Pterygota</taxon>
        <taxon>Neoptera</taxon>
        <taxon>Endopterygota</taxon>
        <taxon>Lepidoptera</taxon>
        <taxon>Glossata</taxon>
        <taxon>Ditrysia</taxon>
        <taxon>Noctuoidea</taxon>
        <taxon>Noctuidae</taxon>
        <taxon>Amphipyrinae</taxon>
        <taxon>Spodoptera</taxon>
    </lineage>
</organism>
<evidence type="ECO:0000313" key="3">
    <source>
        <dbReference type="EMBL" id="CAH1637706.1"/>
    </source>
</evidence>
<dbReference type="InterPro" id="IPR009263">
    <property type="entry name" value="SERTA_dom"/>
</dbReference>
<reference evidence="3" key="1">
    <citation type="submission" date="2022-02" db="EMBL/GenBank/DDBJ databases">
        <authorList>
            <person name="King R."/>
        </authorList>
    </citation>
    <scope>NUCLEOTIDE SEQUENCE</scope>
</reference>
<dbReference type="GO" id="GO:0005634">
    <property type="term" value="C:nucleus"/>
    <property type="evidence" value="ECO:0007669"/>
    <property type="project" value="TreeGrafter"/>
</dbReference>
<keyword evidence="4" id="KW-1185">Reference proteome</keyword>
<evidence type="ECO:0000256" key="1">
    <source>
        <dbReference type="SAM" id="MobiDB-lite"/>
    </source>
</evidence>
<feature type="domain" description="SERTA" evidence="2">
    <location>
        <begin position="260"/>
        <end position="307"/>
    </location>
</feature>